<accession>A0A518K6Q0</accession>
<evidence type="ECO:0000313" key="1">
    <source>
        <dbReference type="EMBL" id="QDV73471.1"/>
    </source>
</evidence>
<name>A0A518K6Q0_9BACT</name>
<protein>
    <submittedName>
        <fullName evidence="1">Uncharacterized protein</fullName>
    </submittedName>
</protein>
<proteinExistence type="predicted"/>
<organism evidence="1 2">
    <name type="scientific">Botrimarina mediterranea</name>
    <dbReference type="NCBI Taxonomy" id="2528022"/>
    <lineage>
        <taxon>Bacteria</taxon>
        <taxon>Pseudomonadati</taxon>
        <taxon>Planctomycetota</taxon>
        <taxon>Planctomycetia</taxon>
        <taxon>Pirellulales</taxon>
        <taxon>Lacipirellulaceae</taxon>
        <taxon>Botrimarina</taxon>
    </lineage>
</organism>
<dbReference type="EMBL" id="CP036349">
    <property type="protein sequence ID" value="QDV73471.1"/>
    <property type="molecule type" value="Genomic_DNA"/>
</dbReference>
<gene>
    <name evidence="1" type="ORF">Spa11_16670</name>
</gene>
<reference evidence="1 2" key="1">
    <citation type="submission" date="2019-02" db="EMBL/GenBank/DDBJ databases">
        <title>Deep-cultivation of Planctomycetes and their phenomic and genomic characterization uncovers novel biology.</title>
        <authorList>
            <person name="Wiegand S."/>
            <person name="Jogler M."/>
            <person name="Boedeker C."/>
            <person name="Pinto D."/>
            <person name="Vollmers J."/>
            <person name="Rivas-Marin E."/>
            <person name="Kohn T."/>
            <person name="Peeters S.H."/>
            <person name="Heuer A."/>
            <person name="Rast P."/>
            <person name="Oberbeckmann S."/>
            <person name="Bunk B."/>
            <person name="Jeske O."/>
            <person name="Meyerdierks A."/>
            <person name="Storesund J.E."/>
            <person name="Kallscheuer N."/>
            <person name="Luecker S."/>
            <person name="Lage O.M."/>
            <person name="Pohl T."/>
            <person name="Merkel B.J."/>
            <person name="Hornburger P."/>
            <person name="Mueller R.-W."/>
            <person name="Bruemmer F."/>
            <person name="Labrenz M."/>
            <person name="Spormann A.M."/>
            <person name="Op den Camp H."/>
            <person name="Overmann J."/>
            <person name="Amann R."/>
            <person name="Jetten M.S.M."/>
            <person name="Mascher T."/>
            <person name="Medema M.H."/>
            <person name="Devos D.P."/>
            <person name="Kaster A.-K."/>
            <person name="Ovreas L."/>
            <person name="Rohde M."/>
            <person name="Galperin M.Y."/>
            <person name="Jogler C."/>
        </authorList>
    </citation>
    <scope>NUCLEOTIDE SEQUENCE [LARGE SCALE GENOMIC DNA]</scope>
    <source>
        <strain evidence="1 2">Spa11</strain>
    </source>
</reference>
<dbReference type="Proteomes" id="UP000316426">
    <property type="component" value="Chromosome"/>
</dbReference>
<keyword evidence="2" id="KW-1185">Reference proteome</keyword>
<sequence length="61" mass="6479">MVHPGACRCSASKLQGLFGPECHAPTINLLLTTTPAASLAKAFYKAIAPVTRLDLNVTLRQ</sequence>
<dbReference type="KEGG" id="bmei:Spa11_16670"/>
<dbReference type="AlphaFoldDB" id="A0A518K6Q0"/>
<evidence type="ECO:0000313" key="2">
    <source>
        <dbReference type="Proteomes" id="UP000316426"/>
    </source>
</evidence>